<sequence length="117" mass="13576">MSQASAPMIPFVVISYHNMETHLHQIMAKTTIHPSLPKAAEVELKKLLKYKIQADLNQYYVLGTILHPSLHSTWFEQYVGNTLFEKQCARKKAKAIFEHIAEEYFKNQLEVEKTSEI</sequence>
<organism evidence="1 2">
    <name type="scientific">Lentinula raphanica</name>
    <dbReference type="NCBI Taxonomy" id="153919"/>
    <lineage>
        <taxon>Eukaryota</taxon>
        <taxon>Fungi</taxon>
        <taxon>Dikarya</taxon>
        <taxon>Basidiomycota</taxon>
        <taxon>Agaricomycotina</taxon>
        <taxon>Agaricomycetes</taxon>
        <taxon>Agaricomycetidae</taxon>
        <taxon>Agaricales</taxon>
        <taxon>Marasmiineae</taxon>
        <taxon>Omphalotaceae</taxon>
        <taxon>Lentinula</taxon>
    </lineage>
</organism>
<evidence type="ECO:0000313" key="2">
    <source>
        <dbReference type="Proteomes" id="UP001163846"/>
    </source>
</evidence>
<reference evidence="1" key="1">
    <citation type="submission" date="2022-08" db="EMBL/GenBank/DDBJ databases">
        <authorList>
            <consortium name="DOE Joint Genome Institute"/>
            <person name="Min B."/>
            <person name="Riley R."/>
            <person name="Sierra-Patev S."/>
            <person name="Naranjo-Ortiz M."/>
            <person name="Looney B."/>
            <person name="Konkel Z."/>
            <person name="Slot J.C."/>
            <person name="Sakamoto Y."/>
            <person name="Steenwyk J.L."/>
            <person name="Rokas A."/>
            <person name="Carro J."/>
            <person name="Camarero S."/>
            <person name="Ferreira P."/>
            <person name="Molpeceres G."/>
            <person name="Ruiz-Duenas F.J."/>
            <person name="Serrano A."/>
            <person name="Henrissat B."/>
            <person name="Drula E."/>
            <person name="Hughes K.W."/>
            <person name="Mata J.L."/>
            <person name="Ishikawa N.K."/>
            <person name="Vargas-Isla R."/>
            <person name="Ushijima S."/>
            <person name="Smith C.A."/>
            <person name="Ahrendt S."/>
            <person name="Andreopoulos W."/>
            <person name="He G."/>
            <person name="Labutti K."/>
            <person name="Lipzen A."/>
            <person name="Ng V."/>
            <person name="Sandor L."/>
            <person name="Barry K."/>
            <person name="Martinez A.T."/>
            <person name="Xiao Y."/>
            <person name="Gibbons J.G."/>
            <person name="Terashima K."/>
            <person name="Hibbett D.S."/>
            <person name="Grigoriev I.V."/>
        </authorList>
    </citation>
    <scope>NUCLEOTIDE SEQUENCE</scope>
    <source>
        <strain evidence="1">TFB9207</strain>
    </source>
</reference>
<evidence type="ECO:0000313" key="1">
    <source>
        <dbReference type="EMBL" id="KAJ3832928.1"/>
    </source>
</evidence>
<dbReference type="AlphaFoldDB" id="A0AA38NYE2"/>
<proteinExistence type="predicted"/>
<gene>
    <name evidence="1" type="ORF">F5878DRAFT_666113</name>
</gene>
<accession>A0AA38NYE2</accession>
<protein>
    <submittedName>
        <fullName evidence="1">Uncharacterized protein</fullName>
    </submittedName>
</protein>
<keyword evidence="2" id="KW-1185">Reference proteome</keyword>
<comment type="caution">
    <text evidence="1">The sequence shown here is derived from an EMBL/GenBank/DDBJ whole genome shotgun (WGS) entry which is preliminary data.</text>
</comment>
<dbReference type="Proteomes" id="UP001163846">
    <property type="component" value="Unassembled WGS sequence"/>
</dbReference>
<dbReference type="EMBL" id="MU806814">
    <property type="protein sequence ID" value="KAJ3832928.1"/>
    <property type="molecule type" value="Genomic_DNA"/>
</dbReference>
<name>A0AA38NYE2_9AGAR</name>